<keyword evidence="2" id="KW-0288">FMN</keyword>
<keyword evidence="3" id="KW-0560">Oxidoreductase</keyword>
<evidence type="ECO:0000259" key="5">
    <source>
        <dbReference type="Pfam" id="PF00296"/>
    </source>
</evidence>
<dbReference type="Pfam" id="PF00296">
    <property type="entry name" value="Bac_luciferase"/>
    <property type="match status" value="1"/>
</dbReference>
<dbReference type="InterPro" id="IPR011251">
    <property type="entry name" value="Luciferase-like_dom"/>
</dbReference>
<dbReference type="EMBL" id="LJCS01000013">
    <property type="protein sequence ID" value="KOY62715.1"/>
    <property type="molecule type" value="Genomic_DNA"/>
</dbReference>
<dbReference type="InterPro" id="IPR050172">
    <property type="entry name" value="SsuD_RutA_monooxygenase"/>
</dbReference>
<dbReference type="PANTHER" id="PTHR42847:SF4">
    <property type="entry name" value="ALKANESULFONATE MONOOXYGENASE-RELATED"/>
    <property type="match status" value="1"/>
</dbReference>
<evidence type="ECO:0000313" key="6">
    <source>
        <dbReference type="EMBL" id="KOY62715.1"/>
    </source>
</evidence>
<keyword evidence="7" id="KW-1185">Reference proteome</keyword>
<accession>A0ABR5KDN2</accession>
<dbReference type="SUPFAM" id="SSF51679">
    <property type="entry name" value="Bacterial luciferase-like"/>
    <property type="match status" value="1"/>
</dbReference>
<reference evidence="6 7" key="1">
    <citation type="submission" date="2015-09" db="EMBL/GenBank/DDBJ databases">
        <title>Draft genome sequence and assembly of Photorhabdus sp. VMG, a bacterial symbiont associated with Heterorhabditis zealandica.</title>
        <authorList>
            <person name="Naidoo S."/>
            <person name="Featherston J."/>
            <person name="Mothupi B."/>
            <person name="Gray V.M."/>
        </authorList>
    </citation>
    <scope>NUCLEOTIDE SEQUENCE [LARGE SCALE GENOMIC DNA]</scope>
    <source>
        <strain evidence="6 7">VMG</strain>
    </source>
</reference>
<keyword evidence="4" id="KW-0503">Monooxygenase</keyword>
<dbReference type="InterPro" id="IPR036661">
    <property type="entry name" value="Luciferase-like_sf"/>
</dbReference>
<sequence length="355" mass="39782">MMANKEFGVFLPIAKGGWIISKNTPPLDASYQQNREAAILADQIGLDFIMSMSKWRGFGGETEHWGSSLESVTMMAGIAEVTHHARLIATMHAGLHNPAVTAKMIATLDQISHGRAGLNIVSGSFKDEFEQMGEWDSHLDHDQRYAMTEEWTQLIKRLWCEKQVDHQGDYFNLTNCVSEPKPISVPRPYLVCAGQSERGLRFSVRHTDVCFIGGKDEEETRQISLMAKRIAAEYGTTAKTFCMSTIICAETDEEAETLAQFYRDGLDIEAVKSMMHSFGVDVGEKSNAMVERSQNAFMTHTAIGNPETCRKQLSDLLRECELDGVMLIFPDYVKGLTTFGEKILPQLRAEFAYTQ</sequence>
<dbReference type="PANTHER" id="PTHR42847">
    <property type="entry name" value="ALKANESULFONATE MONOOXYGENASE"/>
    <property type="match status" value="1"/>
</dbReference>
<dbReference type="Gene3D" id="3.20.20.30">
    <property type="entry name" value="Luciferase-like domain"/>
    <property type="match status" value="1"/>
</dbReference>
<organism evidence="6 7">
    <name type="scientific">Photorhabdus heterorhabditis</name>
    <dbReference type="NCBI Taxonomy" id="880156"/>
    <lineage>
        <taxon>Bacteria</taxon>
        <taxon>Pseudomonadati</taxon>
        <taxon>Pseudomonadota</taxon>
        <taxon>Gammaproteobacteria</taxon>
        <taxon>Enterobacterales</taxon>
        <taxon>Morganellaceae</taxon>
        <taxon>Photorhabdus</taxon>
    </lineage>
</organism>
<comment type="caution">
    <text evidence="6">The sequence shown here is derived from an EMBL/GenBank/DDBJ whole genome shotgun (WGS) entry which is preliminary data.</text>
</comment>
<proteinExistence type="predicted"/>
<evidence type="ECO:0000256" key="3">
    <source>
        <dbReference type="ARBA" id="ARBA00023002"/>
    </source>
</evidence>
<keyword evidence="1" id="KW-0285">Flavoprotein</keyword>
<dbReference type="Proteomes" id="UP000037727">
    <property type="component" value="Unassembled WGS sequence"/>
</dbReference>
<evidence type="ECO:0000256" key="2">
    <source>
        <dbReference type="ARBA" id="ARBA00022643"/>
    </source>
</evidence>
<evidence type="ECO:0000313" key="7">
    <source>
        <dbReference type="Proteomes" id="UP000037727"/>
    </source>
</evidence>
<evidence type="ECO:0000256" key="4">
    <source>
        <dbReference type="ARBA" id="ARBA00023033"/>
    </source>
</evidence>
<name>A0ABR5KDN2_9GAMM</name>
<dbReference type="RefSeq" id="WP_054477490.1">
    <property type="nucleotide sequence ID" value="NZ_CAWPFF010000072.1"/>
</dbReference>
<evidence type="ECO:0000256" key="1">
    <source>
        <dbReference type="ARBA" id="ARBA00022630"/>
    </source>
</evidence>
<protein>
    <submittedName>
        <fullName evidence="6">Luciferase</fullName>
    </submittedName>
</protein>
<gene>
    <name evidence="6" type="ORF">AM629_07150</name>
</gene>
<feature type="domain" description="Luciferase-like" evidence="5">
    <location>
        <begin position="6"/>
        <end position="315"/>
    </location>
</feature>
<dbReference type="CDD" id="cd01094">
    <property type="entry name" value="Alkanesulfonate_monoxygenase"/>
    <property type="match status" value="1"/>
</dbReference>